<comment type="caution">
    <text evidence="15">The sequence shown here is derived from an EMBL/GenBank/DDBJ whole genome shotgun (WGS) entry which is preliminary data.</text>
</comment>
<evidence type="ECO:0000259" key="14">
    <source>
        <dbReference type="PROSITE" id="PS50109"/>
    </source>
</evidence>
<keyword evidence="12 13" id="KW-0472">Membrane</keyword>
<accession>A0A074NFJ9</accession>
<dbReference type="PRINTS" id="PR00344">
    <property type="entry name" value="BCTRLSENSOR"/>
</dbReference>
<dbReference type="InterPro" id="IPR036097">
    <property type="entry name" value="HisK_dim/P_sf"/>
</dbReference>
<evidence type="ECO:0000256" key="10">
    <source>
        <dbReference type="ARBA" id="ARBA00022989"/>
    </source>
</evidence>
<dbReference type="CDD" id="cd00075">
    <property type="entry name" value="HATPase"/>
    <property type="match status" value="1"/>
</dbReference>
<dbReference type="SUPFAM" id="SSF55874">
    <property type="entry name" value="ATPase domain of HSP90 chaperone/DNA topoisomerase II/histidine kinase"/>
    <property type="match status" value="1"/>
</dbReference>
<keyword evidence="16" id="KW-1185">Reference proteome</keyword>
<keyword evidence="10 13" id="KW-1133">Transmembrane helix</keyword>
<dbReference type="GO" id="GO:0005886">
    <property type="term" value="C:plasma membrane"/>
    <property type="evidence" value="ECO:0007669"/>
    <property type="project" value="UniProtKB-SubCell"/>
</dbReference>
<evidence type="ECO:0000256" key="13">
    <source>
        <dbReference type="SAM" id="Phobius"/>
    </source>
</evidence>
<feature type="domain" description="Histidine kinase" evidence="14">
    <location>
        <begin position="283"/>
        <end position="484"/>
    </location>
</feature>
<evidence type="ECO:0000256" key="12">
    <source>
        <dbReference type="ARBA" id="ARBA00023136"/>
    </source>
</evidence>
<feature type="transmembrane region" description="Helical" evidence="13">
    <location>
        <begin position="202"/>
        <end position="221"/>
    </location>
</feature>
<keyword evidence="7" id="KW-0808">Transferase</keyword>
<organism evidence="15 16">
    <name type="scientific">Erythrobacter litoralis</name>
    <dbReference type="NCBI Taxonomy" id="39960"/>
    <lineage>
        <taxon>Bacteria</taxon>
        <taxon>Pseudomonadati</taxon>
        <taxon>Pseudomonadota</taxon>
        <taxon>Alphaproteobacteria</taxon>
        <taxon>Sphingomonadales</taxon>
        <taxon>Erythrobacteraceae</taxon>
        <taxon>Erythrobacter/Porphyrobacter group</taxon>
        <taxon>Erythrobacter</taxon>
    </lineage>
</organism>
<dbReference type="EMBL" id="JMIX01000005">
    <property type="protein sequence ID" value="KEO96397.1"/>
    <property type="molecule type" value="Genomic_DNA"/>
</dbReference>
<sequence length="484" mass="51904">MRRFLPHSLLGQVMAVLALGLLVAQAISAVLLYRAMEDRREAAIVSSLAYRLIAEAGRSDEELAERAERRPARERHRGEIGVVRGRDMPNRPPFSGRGRIPAERGPAPPPFAAGARSAAYEERLAEVLAAQDIAAASLLVAERRAGEDPFLRALVERRPRLGAPGWEDRTIVLASIERPASGEWLTVRLPVPERPRGGPATILFQTALIFAVLVALLYFVLRRITRPLAALTARLADFSRAPGKIAVLAESGPADTRRLIAAYNAMEARIAALLDEKDVMLGAIGHDLKTPLAALRVRIESVPDASQRERMAASIEDITRTLDDILVLARIGHSGGAADAVDLAALAGAVIEEFEDLGAPVDLAHEDSSPRIVARLRETLAKRALRNLVANAVRYGGGARITLRRENEAAVIAVEDDGPGIPEPLIEAMMQPFARGEASRNRATGGTGLGLTLARAIVEAEGGSLRLANRAGGGLRAELRFSLG</sequence>
<dbReference type="Pfam" id="PF00512">
    <property type="entry name" value="HisKA"/>
    <property type="match status" value="1"/>
</dbReference>
<dbReference type="KEGG" id="elq:Ga0102493_11743"/>
<name>A0A074NFJ9_9SPHN</name>
<comment type="catalytic activity">
    <reaction evidence="1">
        <text>ATP + protein L-histidine = ADP + protein N-phospho-L-histidine.</text>
        <dbReference type="EC" id="2.7.13.3"/>
    </reaction>
</comment>
<dbReference type="EC" id="2.7.13.3" evidence="3"/>
<comment type="subcellular location">
    <subcellularLocation>
        <location evidence="2">Cell inner membrane</location>
        <topology evidence="2">Multi-pass membrane protein</topology>
    </subcellularLocation>
</comment>
<evidence type="ECO:0000256" key="2">
    <source>
        <dbReference type="ARBA" id="ARBA00004429"/>
    </source>
</evidence>
<keyword evidence="5" id="KW-0997">Cell inner membrane</keyword>
<dbReference type="PANTHER" id="PTHR44936">
    <property type="entry name" value="SENSOR PROTEIN CREC"/>
    <property type="match status" value="1"/>
</dbReference>
<dbReference type="InterPro" id="IPR003594">
    <property type="entry name" value="HATPase_dom"/>
</dbReference>
<dbReference type="Gene3D" id="3.30.565.10">
    <property type="entry name" value="Histidine kinase-like ATPase, C-terminal domain"/>
    <property type="match status" value="1"/>
</dbReference>
<evidence type="ECO:0000313" key="16">
    <source>
        <dbReference type="Proteomes" id="UP000027866"/>
    </source>
</evidence>
<keyword evidence="8 13" id="KW-0812">Transmembrane</keyword>
<gene>
    <name evidence="15" type="ORF">EH32_09205</name>
</gene>
<reference evidence="15 16" key="1">
    <citation type="submission" date="2014-04" db="EMBL/GenBank/DDBJ databases">
        <title>A comprehensive comparison of genomes of Erythrobacter spp. Strains.</title>
        <authorList>
            <person name="Zheng Q."/>
        </authorList>
    </citation>
    <scope>NUCLEOTIDE SEQUENCE [LARGE SCALE GENOMIC DNA]</scope>
    <source>
        <strain evidence="15 16">DSM 8509</strain>
    </source>
</reference>
<keyword evidence="11" id="KW-0902">Two-component regulatory system</keyword>
<dbReference type="PATRIC" id="fig|39960.10.peg.2995"/>
<evidence type="ECO:0000256" key="8">
    <source>
        <dbReference type="ARBA" id="ARBA00022692"/>
    </source>
</evidence>
<dbReference type="InterPro" id="IPR003661">
    <property type="entry name" value="HisK_dim/P_dom"/>
</dbReference>
<proteinExistence type="predicted"/>
<evidence type="ECO:0000256" key="3">
    <source>
        <dbReference type="ARBA" id="ARBA00012438"/>
    </source>
</evidence>
<keyword evidence="9" id="KW-0418">Kinase</keyword>
<dbReference type="Pfam" id="PF02518">
    <property type="entry name" value="HATPase_c"/>
    <property type="match status" value="1"/>
</dbReference>
<keyword evidence="4" id="KW-1003">Cell membrane</keyword>
<evidence type="ECO:0000256" key="7">
    <source>
        <dbReference type="ARBA" id="ARBA00022679"/>
    </source>
</evidence>
<dbReference type="PROSITE" id="PS50109">
    <property type="entry name" value="HIS_KIN"/>
    <property type="match status" value="1"/>
</dbReference>
<dbReference type="CDD" id="cd00082">
    <property type="entry name" value="HisKA"/>
    <property type="match status" value="1"/>
</dbReference>
<dbReference type="InterPro" id="IPR050980">
    <property type="entry name" value="2C_sensor_his_kinase"/>
</dbReference>
<protein>
    <recommendedName>
        <fullName evidence="3">histidine kinase</fullName>
        <ecNumber evidence="3">2.7.13.3</ecNumber>
    </recommendedName>
</protein>
<evidence type="ECO:0000256" key="6">
    <source>
        <dbReference type="ARBA" id="ARBA00022553"/>
    </source>
</evidence>
<keyword evidence="6" id="KW-0597">Phosphoprotein</keyword>
<evidence type="ECO:0000256" key="11">
    <source>
        <dbReference type="ARBA" id="ARBA00023012"/>
    </source>
</evidence>
<dbReference type="SUPFAM" id="SSF47384">
    <property type="entry name" value="Homodimeric domain of signal transducing histidine kinase"/>
    <property type="match status" value="1"/>
</dbReference>
<evidence type="ECO:0000256" key="9">
    <source>
        <dbReference type="ARBA" id="ARBA00022777"/>
    </source>
</evidence>
<dbReference type="Proteomes" id="UP000027866">
    <property type="component" value="Unassembled WGS sequence"/>
</dbReference>
<dbReference type="InterPro" id="IPR004358">
    <property type="entry name" value="Sig_transdc_His_kin-like_C"/>
</dbReference>
<evidence type="ECO:0000256" key="1">
    <source>
        <dbReference type="ARBA" id="ARBA00000085"/>
    </source>
</evidence>
<dbReference type="AlphaFoldDB" id="A0A074NFJ9"/>
<dbReference type="Gene3D" id="1.10.287.130">
    <property type="match status" value="1"/>
</dbReference>
<evidence type="ECO:0000313" key="15">
    <source>
        <dbReference type="EMBL" id="KEO96397.1"/>
    </source>
</evidence>
<dbReference type="SMART" id="SM00388">
    <property type="entry name" value="HisKA"/>
    <property type="match status" value="1"/>
</dbReference>
<evidence type="ECO:0000256" key="4">
    <source>
        <dbReference type="ARBA" id="ARBA00022475"/>
    </source>
</evidence>
<dbReference type="SMART" id="SM00387">
    <property type="entry name" value="HATPase_c"/>
    <property type="match status" value="1"/>
</dbReference>
<evidence type="ECO:0000256" key="5">
    <source>
        <dbReference type="ARBA" id="ARBA00022519"/>
    </source>
</evidence>
<dbReference type="InterPro" id="IPR036890">
    <property type="entry name" value="HATPase_C_sf"/>
</dbReference>
<dbReference type="GO" id="GO:0000155">
    <property type="term" value="F:phosphorelay sensor kinase activity"/>
    <property type="evidence" value="ECO:0007669"/>
    <property type="project" value="InterPro"/>
</dbReference>
<dbReference type="InterPro" id="IPR005467">
    <property type="entry name" value="His_kinase_dom"/>
</dbReference>
<dbReference type="PANTHER" id="PTHR44936:SF5">
    <property type="entry name" value="SENSOR HISTIDINE KINASE ENVZ"/>
    <property type="match status" value="1"/>
</dbReference>